<dbReference type="InterPro" id="IPR036093">
    <property type="entry name" value="NAC_dom_sf"/>
</dbReference>
<keyword evidence="8" id="KW-1185">Reference proteome</keyword>
<reference evidence="7 8" key="1">
    <citation type="journal article" date="2019" name="Genome Biol. Evol.">
        <title>The Rhododendron genome and chromosomal organization provide insight into shared whole-genome duplications across the heath family (Ericaceae).</title>
        <authorList>
            <person name="Soza V.L."/>
            <person name="Lindsley D."/>
            <person name="Waalkes A."/>
            <person name="Ramage E."/>
            <person name="Patwardhan R.P."/>
            <person name="Burton J.N."/>
            <person name="Adey A."/>
            <person name="Kumar A."/>
            <person name="Qiu R."/>
            <person name="Shendure J."/>
            <person name="Hall B."/>
        </authorList>
    </citation>
    <scope>NUCLEOTIDE SEQUENCE [LARGE SCALE GENOMIC DNA]</scope>
    <source>
        <strain evidence="7">RSF 1966-606</strain>
    </source>
</reference>
<protein>
    <recommendedName>
        <fullName evidence="6">NAC domain-containing protein</fullName>
    </recommendedName>
</protein>
<dbReference type="OrthoDB" id="1622899at2759"/>
<dbReference type="Pfam" id="PF02365">
    <property type="entry name" value="NAM"/>
    <property type="match status" value="1"/>
</dbReference>
<evidence type="ECO:0000256" key="3">
    <source>
        <dbReference type="ARBA" id="ARBA00023163"/>
    </source>
</evidence>
<sequence length="105" mass="11600">MEADGPPLSPPLSKPRLEGNAWEEFLEMAPPNFRFTPTDSELVTHYLLKRAKSLPVPFPIAYVPKFIRINPVELPAYASRRSEMEPVATSPSSGGSVSPTRYQSG</sequence>
<keyword evidence="4" id="KW-0539">Nucleus</keyword>
<feature type="domain" description="NAC" evidence="6">
    <location>
        <begin position="29"/>
        <end position="105"/>
    </location>
</feature>
<feature type="region of interest" description="Disordered" evidence="5">
    <location>
        <begin position="81"/>
        <end position="105"/>
    </location>
</feature>
<name>A0A6A4KH07_9ERIC</name>
<gene>
    <name evidence="7" type="ORF">C3L33_20836</name>
</gene>
<keyword evidence="3" id="KW-0804">Transcription</keyword>
<dbReference type="GO" id="GO:0006355">
    <property type="term" value="P:regulation of DNA-templated transcription"/>
    <property type="evidence" value="ECO:0007669"/>
    <property type="project" value="InterPro"/>
</dbReference>
<evidence type="ECO:0000256" key="5">
    <source>
        <dbReference type="SAM" id="MobiDB-lite"/>
    </source>
</evidence>
<feature type="compositionally biased region" description="Low complexity" evidence="5">
    <location>
        <begin position="87"/>
        <end position="105"/>
    </location>
</feature>
<dbReference type="SUPFAM" id="SSF101941">
    <property type="entry name" value="NAC domain"/>
    <property type="match status" value="1"/>
</dbReference>
<organism evidence="7 8">
    <name type="scientific">Rhododendron williamsianum</name>
    <dbReference type="NCBI Taxonomy" id="262921"/>
    <lineage>
        <taxon>Eukaryota</taxon>
        <taxon>Viridiplantae</taxon>
        <taxon>Streptophyta</taxon>
        <taxon>Embryophyta</taxon>
        <taxon>Tracheophyta</taxon>
        <taxon>Spermatophyta</taxon>
        <taxon>Magnoliopsida</taxon>
        <taxon>eudicotyledons</taxon>
        <taxon>Gunneridae</taxon>
        <taxon>Pentapetalae</taxon>
        <taxon>asterids</taxon>
        <taxon>Ericales</taxon>
        <taxon>Ericaceae</taxon>
        <taxon>Ericoideae</taxon>
        <taxon>Rhodoreae</taxon>
        <taxon>Rhododendron</taxon>
    </lineage>
</organism>
<keyword evidence="2" id="KW-0238">DNA-binding</keyword>
<evidence type="ECO:0000259" key="6">
    <source>
        <dbReference type="PROSITE" id="PS51005"/>
    </source>
</evidence>
<dbReference type="AlphaFoldDB" id="A0A6A4KH07"/>
<evidence type="ECO:0000313" key="7">
    <source>
        <dbReference type="EMBL" id="KAE9447273.1"/>
    </source>
</evidence>
<dbReference type="PROSITE" id="PS51005">
    <property type="entry name" value="NAC"/>
    <property type="match status" value="1"/>
</dbReference>
<proteinExistence type="predicted"/>
<dbReference type="Proteomes" id="UP000428333">
    <property type="component" value="Linkage Group LG13"/>
</dbReference>
<keyword evidence="1" id="KW-0805">Transcription regulation</keyword>
<accession>A0A6A4KH07</accession>
<dbReference type="InterPro" id="IPR003441">
    <property type="entry name" value="NAC-dom"/>
</dbReference>
<feature type="non-terminal residue" evidence="7">
    <location>
        <position position="1"/>
    </location>
</feature>
<evidence type="ECO:0000256" key="1">
    <source>
        <dbReference type="ARBA" id="ARBA00023015"/>
    </source>
</evidence>
<dbReference type="EMBL" id="QEFC01003700">
    <property type="protein sequence ID" value="KAE9447273.1"/>
    <property type="molecule type" value="Genomic_DNA"/>
</dbReference>
<evidence type="ECO:0000256" key="2">
    <source>
        <dbReference type="ARBA" id="ARBA00023125"/>
    </source>
</evidence>
<comment type="caution">
    <text evidence="7">The sequence shown here is derived from an EMBL/GenBank/DDBJ whole genome shotgun (WGS) entry which is preliminary data.</text>
</comment>
<evidence type="ECO:0000256" key="4">
    <source>
        <dbReference type="ARBA" id="ARBA00023242"/>
    </source>
</evidence>
<evidence type="ECO:0000313" key="8">
    <source>
        <dbReference type="Proteomes" id="UP000428333"/>
    </source>
</evidence>
<dbReference type="GO" id="GO:0003677">
    <property type="term" value="F:DNA binding"/>
    <property type="evidence" value="ECO:0007669"/>
    <property type="project" value="UniProtKB-KW"/>
</dbReference>